<protein>
    <submittedName>
        <fullName evidence="2">Uncharacterized protein</fullName>
    </submittedName>
</protein>
<evidence type="ECO:0000313" key="2">
    <source>
        <dbReference type="EMBL" id="JAE25614.1"/>
    </source>
</evidence>
<name>A0A0A9GQG7_ARUDO</name>
<sequence length="49" mass="5516">MSGLLLISSSTHGGNGMLQESPTFPPHWWKDMTAWRRRPARSTMRTSSA</sequence>
<organism evidence="2">
    <name type="scientific">Arundo donax</name>
    <name type="common">Giant reed</name>
    <name type="synonym">Donax arundinaceus</name>
    <dbReference type="NCBI Taxonomy" id="35708"/>
    <lineage>
        <taxon>Eukaryota</taxon>
        <taxon>Viridiplantae</taxon>
        <taxon>Streptophyta</taxon>
        <taxon>Embryophyta</taxon>
        <taxon>Tracheophyta</taxon>
        <taxon>Spermatophyta</taxon>
        <taxon>Magnoliopsida</taxon>
        <taxon>Liliopsida</taxon>
        <taxon>Poales</taxon>
        <taxon>Poaceae</taxon>
        <taxon>PACMAD clade</taxon>
        <taxon>Arundinoideae</taxon>
        <taxon>Arundineae</taxon>
        <taxon>Arundo</taxon>
    </lineage>
</organism>
<reference evidence="2" key="1">
    <citation type="submission" date="2014-09" db="EMBL/GenBank/DDBJ databases">
        <authorList>
            <person name="Magalhaes I.L.F."/>
            <person name="Oliveira U."/>
            <person name="Santos F.R."/>
            <person name="Vidigal T.H.D.A."/>
            <person name="Brescovit A.D."/>
            <person name="Santos A.J."/>
        </authorList>
    </citation>
    <scope>NUCLEOTIDE SEQUENCE</scope>
    <source>
        <tissue evidence="2">Shoot tissue taken approximately 20 cm above the soil surface</tissue>
    </source>
</reference>
<reference evidence="2" key="2">
    <citation type="journal article" date="2015" name="Data Brief">
        <title>Shoot transcriptome of the giant reed, Arundo donax.</title>
        <authorList>
            <person name="Barrero R.A."/>
            <person name="Guerrero F.D."/>
            <person name="Moolhuijzen P."/>
            <person name="Goolsby J.A."/>
            <person name="Tidwell J."/>
            <person name="Bellgard S.E."/>
            <person name="Bellgard M.I."/>
        </authorList>
    </citation>
    <scope>NUCLEOTIDE SEQUENCE</scope>
    <source>
        <tissue evidence="2">Shoot tissue taken approximately 20 cm above the soil surface</tissue>
    </source>
</reference>
<feature type="region of interest" description="Disordered" evidence="1">
    <location>
        <begin position="1"/>
        <end position="23"/>
    </location>
</feature>
<accession>A0A0A9GQG7</accession>
<dbReference type="AlphaFoldDB" id="A0A0A9GQG7"/>
<dbReference type="EMBL" id="GBRH01172282">
    <property type="protein sequence ID" value="JAE25614.1"/>
    <property type="molecule type" value="Transcribed_RNA"/>
</dbReference>
<feature type="compositionally biased region" description="Polar residues" evidence="1">
    <location>
        <begin position="7"/>
        <end position="22"/>
    </location>
</feature>
<evidence type="ECO:0000256" key="1">
    <source>
        <dbReference type="SAM" id="MobiDB-lite"/>
    </source>
</evidence>
<proteinExistence type="predicted"/>